<sequence length="654" mass="70935">MRVTRGMMRRRVVLLLFCLLGAIGGLIGRLAYIQVLQAPWLQGRAHRLWSRQIPLQPVRGSILDAEGHVLVYTATAPSVIVIPAQVKDKEKTARQLADVLRMPYDKVLALVRKRTLMVYVSPGGRRIRDEQLAAIRRLNLPGVYITEEGKRAYPYGALAAQVLGVTGADNQGLTGVEKQYDRQLRGQPGSITFFANAKGERMPGVGEDYVPPVDGEDVELTINAAIQQFVEREIERAVAVYHPDHVTAIVEDPQTGAILAMANYPSFNPADWQAYPQETYNRNLAIWQTFEPGSTFKVITLSAALQEGKVNLNDRFYDPGYYEVAGRRIRCWKAGGHGSQSFLNVVENSCNPGFIALGERLGKTALFQYIKAFGFGQKTGIDLPGEGNGILFPLNRVGPLELATTSFGQGVSVTPIQQVMAIGAVANGGLLMKPHVVQAFLDHDTGRVVGRVQPTVVRRVISEQTAAEVRSALESVVAQGSGGNAYLDGYRVAGKTGTAQVAKNGRYEPNHYIVSFIGMAPADHPRLVAYVAVDHPRPKDNVVFGGTIAAPIVGNILRDSLTYLGVPKRAGGIPKKVRWGDVVMVQVPDFVGMTIGDAQRTAIESGAQLRTQVLGTGKYVVAQSPQSGTKVPAGSVIRLYLGNTPVVDNGVRKQ</sequence>
<dbReference type="InterPro" id="IPR012338">
    <property type="entry name" value="Beta-lactam/transpept-like"/>
</dbReference>
<name>A0A917K1E0_9BACL</name>
<comment type="subcellular location">
    <subcellularLocation>
        <location evidence="1">Membrane</location>
    </subcellularLocation>
</comment>
<dbReference type="InterPro" id="IPR011927">
    <property type="entry name" value="SpoVD_pbp"/>
</dbReference>
<accession>A0A917K1E0</accession>
<reference evidence="5" key="1">
    <citation type="journal article" date="2014" name="Int. J. Syst. Evol. Microbiol.">
        <title>Complete genome sequence of Corynebacterium casei LMG S-19264T (=DSM 44701T), isolated from a smear-ripened cheese.</title>
        <authorList>
            <consortium name="US DOE Joint Genome Institute (JGI-PGF)"/>
            <person name="Walter F."/>
            <person name="Albersmeier A."/>
            <person name="Kalinowski J."/>
            <person name="Ruckert C."/>
        </authorList>
    </citation>
    <scope>NUCLEOTIDE SEQUENCE</scope>
    <source>
        <strain evidence="5">JCM 18487</strain>
    </source>
</reference>
<dbReference type="InterPro" id="IPR005311">
    <property type="entry name" value="PBP_dimer"/>
</dbReference>
<comment type="caution">
    <text evidence="5">The sequence shown here is derived from an EMBL/GenBank/DDBJ whole genome shotgun (WGS) entry which is preliminary data.</text>
</comment>
<dbReference type="SUPFAM" id="SSF54184">
    <property type="entry name" value="Penicillin-binding protein 2x (pbp-2x), c-terminal domain"/>
    <property type="match status" value="1"/>
</dbReference>
<evidence type="ECO:0000259" key="4">
    <source>
        <dbReference type="PROSITE" id="PS51178"/>
    </source>
</evidence>
<dbReference type="SUPFAM" id="SSF56601">
    <property type="entry name" value="beta-lactamase/transpeptidase-like"/>
    <property type="match status" value="1"/>
</dbReference>
<dbReference type="GO" id="GO:0005886">
    <property type="term" value="C:plasma membrane"/>
    <property type="evidence" value="ECO:0007669"/>
    <property type="project" value="TreeGrafter"/>
</dbReference>
<dbReference type="InterPro" id="IPR036138">
    <property type="entry name" value="PBP_dimer_sf"/>
</dbReference>
<evidence type="ECO:0000256" key="2">
    <source>
        <dbReference type="ARBA" id="ARBA00007171"/>
    </source>
</evidence>
<feature type="domain" description="PASTA" evidence="4">
    <location>
        <begin position="581"/>
        <end position="643"/>
    </location>
</feature>
<proteinExistence type="inferred from homology"/>
<dbReference type="CDD" id="cd06576">
    <property type="entry name" value="PASTA_Pbp2x-like_1"/>
    <property type="match status" value="1"/>
</dbReference>
<evidence type="ECO:0000256" key="3">
    <source>
        <dbReference type="ARBA" id="ARBA00023136"/>
    </source>
</evidence>
<dbReference type="InterPro" id="IPR050515">
    <property type="entry name" value="Beta-lactam/transpept"/>
</dbReference>
<dbReference type="SUPFAM" id="SSF56519">
    <property type="entry name" value="Penicillin binding protein dimerisation domain"/>
    <property type="match status" value="1"/>
</dbReference>
<dbReference type="AlphaFoldDB" id="A0A917K1E0"/>
<dbReference type="NCBIfam" id="TIGR02214">
    <property type="entry name" value="spoVD_pbp"/>
    <property type="match status" value="1"/>
</dbReference>
<dbReference type="Pfam" id="PF00905">
    <property type="entry name" value="Transpeptidase"/>
    <property type="match status" value="1"/>
</dbReference>
<dbReference type="Pfam" id="PF03793">
    <property type="entry name" value="PASTA"/>
    <property type="match status" value="1"/>
</dbReference>
<dbReference type="SMART" id="SM00740">
    <property type="entry name" value="PASTA"/>
    <property type="match status" value="1"/>
</dbReference>
<gene>
    <name evidence="5" type="primary">spoVD</name>
    <name evidence="5" type="ORF">GCM10010885_03380</name>
</gene>
<keyword evidence="3" id="KW-0472">Membrane</keyword>
<evidence type="ECO:0000313" key="6">
    <source>
        <dbReference type="Proteomes" id="UP000637695"/>
    </source>
</evidence>
<dbReference type="PANTHER" id="PTHR30627:SF1">
    <property type="entry name" value="PEPTIDOGLYCAN D,D-TRANSPEPTIDASE FTSI"/>
    <property type="match status" value="1"/>
</dbReference>
<dbReference type="Gene3D" id="3.90.1310.10">
    <property type="entry name" value="Penicillin-binding protein 2a (Domain 2)"/>
    <property type="match status" value="1"/>
</dbReference>
<evidence type="ECO:0000256" key="1">
    <source>
        <dbReference type="ARBA" id="ARBA00004370"/>
    </source>
</evidence>
<protein>
    <submittedName>
        <fullName evidence="5">Stage V sporulation protein D</fullName>
    </submittedName>
</protein>
<evidence type="ECO:0000313" key="5">
    <source>
        <dbReference type="EMBL" id="GGI97121.1"/>
    </source>
</evidence>
<dbReference type="GO" id="GO:0071555">
    <property type="term" value="P:cell wall organization"/>
    <property type="evidence" value="ECO:0007669"/>
    <property type="project" value="TreeGrafter"/>
</dbReference>
<dbReference type="EMBL" id="BMOY01000003">
    <property type="protein sequence ID" value="GGI97121.1"/>
    <property type="molecule type" value="Genomic_DNA"/>
</dbReference>
<dbReference type="GO" id="GO:0008658">
    <property type="term" value="F:penicillin binding"/>
    <property type="evidence" value="ECO:0007669"/>
    <property type="project" value="InterPro"/>
</dbReference>
<dbReference type="InterPro" id="IPR005543">
    <property type="entry name" value="PASTA_dom"/>
</dbReference>
<organism evidence="5 6">
    <name type="scientific">Alicyclobacillus cellulosilyticus</name>
    <dbReference type="NCBI Taxonomy" id="1003997"/>
    <lineage>
        <taxon>Bacteria</taxon>
        <taxon>Bacillati</taxon>
        <taxon>Bacillota</taxon>
        <taxon>Bacilli</taxon>
        <taxon>Bacillales</taxon>
        <taxon>Alicyclobacillaceae</taxon>
        <taxon>Alicyclobacillus</taxon>
    </lineage>
</organism>
<keyword evidence="6" id="KW-1185">Reference proteome</keyword>
<dbReference type="Proteomes" id="UP000637695">
    <property type="component" value="Unassembled WGS sequence"/>
</dbReference>
<dbReference type="SMR" id="A0A917K1E0"/>
<dbReference type="Pfam" id="PF03717">
    <property type="entry name" value="PBP_dimer"/>
    <property type="match status" value="1"/>
</dbReference>
<comment type="similarity">
    <text evidence="2">Belongs to the transpeptidase family.</text>
</comment>
<dbReference type="Gene3D" id="3.30.10.20">
    <property type="match status" value="1"/>
</dbReference>
<dbReference type="PANTHER" id="PTHR30627">
    <property type="entry name" value="PEPTIDOGLYCAN D,D-TRANSPEPTIDASE"/>
    <property type="match status" value="1"/>
</dbReference>
<dbReference type="PROSITE" id="PS51178">
    <property type="entry name" value="PASTA"/>
    <property type="match status" value="1"/>
</dbReference>
<dbReference type="InterPro" id="IPR001460">
    <property type="entry name" value="PCN-bd_Tpept"/>
</dbReference>
<dbReference type="Gene3D" id="3.30.450.330">
    <property type="match status" value="1"/>
</dbReference>
<dbReference type="Gene3D" id="3.40.710.10">
    <property type="entry name" value="DD-peptidase/beta-lactamase superfamily"/>
    <property type="match status" value="1"/>
</dbReference>
<reference evidence="5" key="2">
    <citation type="submission" date="2020-09" db="EMBL/GenBank/DDBJ databases">
        <authorList>
            <person name="Sun Q."/>
            <person name="Ohkuma M."/>
        </authorList>
    </citation>
    <scope>NUCLEOTIDE SEQUENCE</scope>
    <source>
        <strain evidence="5">JCM 18487</strain>
    </source>
</reference>